<sequence length="138" mass="15459">MENRSTQGHRQGYGIMGGCGGGSAREQIDLAVQPRSMSAGSARLSPSERVDPAVMPQAWKVLVPEAPPPSPLLHWSDYKVRQENFEKLKGRGRGERGGEKTERKKRRRRTSGGWNVEIRPLRSQQLEERPGAGFCRKH</sequence>
<dbReference type="Proteomes" id="UP001153269">
    <property type="component" value="Unassembled WGS sequence"/>
</dbReference>
<feature type="compositionally biased region" description="Basic and acidic residues" evidence="1">
    <location>
        <begin position="86"/>
        <end position="102"/>
    </location>
</feature>
<evidence type="ECO:0000313" key="3">
    <source>
        <dbReference type="Proteomes" id="UP001153269"/>
    </source>
</evidence>
<comment type="caution">
    <text evidence="2">The sequence shown here is derived from an EMBL/GenBank/DDBJ whole genome shotgun (WGS) entry which is preliminary data.</text>
</comment>
<protein>
    <submittedName>
        <fullName evidence="2">Uncharacterized protein</fullName>
    </submittedName>
</protein>
<evidence type="ECO:0000313" key="2">
    <source>
        <dbReference type="EMBL" id="CAB1420556.1"/>
    </source>
</evidence>
<evidence type="ECO:0000256" key="1">
    <source>
        <dbReference type="SAM" id="MobiDB-lite"/>
    </source>
</evidence>
<organism evidence="2 3">
    <name type="scientific">Pleuronectes platessa</name>
    <name type="common">European plaice</name>
    <dbReference type="NCBI Taxonomy" id="8262"/>
    <lineage>
        <taxon>Eukaryota</taxon>
        <taxon>Metazoa</taxon>
        <taxon>Chordata</taxon>
        <taxon>Craniata</taxon>
        <taxon>Vertebrata</taxon>
        <taxon>Euteleostomi</taxon>
        <taxon>Actinopterygii</taxon>
        <taxon>Neopterygii</taxon>
        <taxon>Teleostei</taxon>
        <taxon>Neoteleostei</taxon>
        <taxon>Acanthomorphata</taxon>
        <taxon>Carangaria</taxon>
        <taxon>Pleuronectiformes</taxon>
        <taxon>Pleuronectoidei</taxon>
        <taxon>Pleuronectidae</taxon>
        <taxon>Pleuronectes</taxon>
    </lineage>
</organism>
<dbReference type="AlphaFoldDB" id="A0A9N7YCD6"/>
<dbReference type="EMBL" id="CADEAL010000464">
    <property type="protein sequence ID" value="CAB1420556.1"/>
    <property type="molecule type" value="Genomic_DNA"/>
</dbReference>
<gene>
    <name evidence="2" type="ORF">PLEPLA_LOCUS8431</name>
</gene>
<accession>A0A9N7YCD6</accession>
<name>A0A9N7YCD6_PLEPL</name>
<feature type="region of interest" description="Disordered" evidence="1">
    <location>
        <begin position="86"/>
        <end position="138"/>
    </location>
</feature>
<feature type="region of interest" description="Disordered" evidence="1">
    <location>
        <begin position="1"/>
        <end position="20"/>
    </location>
</feature>
<keyword evidence="3" id="KW-1185">Reference proteome</keyword>
<proteinExistence type="predicted"/>
<reference evidence="2" key="1">
    <citation type="submission" date="2020-03" db="EMBL/GenBank/DDBJ databases">
        <authorList>
            <person name="Weist P."/>
        </authorList>
    </citation>
    <scope>NUCLEOTIDE SEQUENCE</scope>
</reference>